<organism evidence="3 4">
    <name type="scientific">Isoalcanivorax beigongshangi</name>
    <dbReference type="NCBI Taxonomy" id="3238810"/>
    <lineage>
        <taxon>Bacteria</taxon>
        <taxon>Pseudomonadati</taxon>
        <taxon>Pseudomonadota</taxon>
        <taxon>Gammaproteobacteria</taxon>
        <taxon>Oceanospirillales</taxon>
        <taxon>Alcanivoracaceae</taxon>
        <taxon>Isoalcanivorax</taxon>
    </lineage>
</organism>
<reference evidence="3 4" key="1">
    <citation type="submission" date="2024-07" db="EMBL/GenBank/DDBJ databases">
        <authorList>
            <person name="Ren Q."/>
        </authorList>
    </citation>
    <scope>NUCLEOTIDE SEQUENCE [LARGE SCALE GENOMIC DNA]</scope>
    <source>
        <strain evidence="3 4">REN37</strain>
    </source>
</reference>
<accession>A0ABV4AMS6</accession>
<dbReference type="CDD" id="cd00118">
    <property type="entry name" value="LysM"/>
    <property type="match status" value="1"/>
</dbReference>
<dbReference type="RefSeq" id="WP_369456349.1">
    <property type="nucleotide sequence ID" value="NZ_JBGCUO010000003.1"/>
</dbReference>
<dbReference type="PANTHER" id="PTHR38731:SF1">
    <property type="entry name" value="FECR PROTEIN DOMAIN-CONTAINING PROTEIN"/>
    <property type="match status" value="1"/>
</dbReference>
<dbReference type="InterPro" id="IPR036779">
    <property type="entry name" value="LysM_dom_sf"/>
</dbReference>
<feature type="domain" description="LysM" evidence="2">
    <location>
        <begin position="28"/>
        <end position="75"/>
    </location>
</feature>
<dbReference type="Pfam" id="PF04773">
    <property type="entry name" value="FecR"/>
    <property type="match status" value="1"/>
</dbReference>
<feature type="chain" id="PRO_5046239895" evidence="1">
    <location>
        <begin position="27"/>
        <end position="328"/>
    </location>
</feature>
<dbReference type="PANTHER" id="PTHR38731">
    <property type="entry name" value="LIPL45-RELATED LIPOPROTEIN-RELATED"/>
    <property type="match status" value="1"/>
</dbReference>
<dbReference type="Proteomes" id="UP001562065">
    <property type="component" value="Unassembled WGS sequence"/>
</dbReference>
<evidence type="ECO:0000259" key="2">
    <source>
        <dbReference type="PROSITE" id="PS51782"/>
    </source>
</evidence>
<dbReference type="InterPro" id="IPR006860">
    <property type="entry name" value="FecR"/>
</dbReference>
<evidence type="ECO:0000313" key="4">
    <source>
        <dbReference type="Proteomes" id="UP001562065"/>
    </source>
</evidence>
<evidence type="ECO:0000256" key="1">
    <source>
        <dbReference type="SAM" id="SignalP"/>
    </source>
</evidence>
<dbReference type="PROSITE" id="PS51782">
    <property type="entry name" value="LYSM"/>
    <property type="match status" value="1"/>
</dbReference>
<dbReference type="SMART" id="SM00257">
    <property type="entry name" value="LysM"/>
    <property type="match status" value="1"/>
</dbReference>
<keyword evidence="1" id="KW-0732">Signal</keyword>
<sequence length="328" mass="36193">MNTTDTLQRCVLIGLLMLLGPLTALATDQHRVLPGDTLWTLAEHYWGDADRWSDLARYNRITDVHQLPPGTLLSLTPPPVAQVTHVQGDAWLLTDADLRALENDALLQANVRLQTGVDAFLVLSFADGSEAVIPSQTRVRLVHADDSIQLTLEAGAVESHIAPQKRLGGFQVHTPAGIIGVRGTRFRVQYQPDQSLAVSVFSGAVALDLPALAADAQPLQDNQGYWQRGDQHFQGPLLPAPALRQNWQRRGTSLQLELEPVAGARFYRIGRARDQRFTTLVEEHTVSEPKVVLQQVTEPALYLRVSALDEHGIEGQIALHVLWQQRAP</sequence>
<evidence type="ECO:0000313" key="3">
    <source>
        <dbReference type="EMBL" id="MEY1663076.1"/>
    </source>
</evidence>
<dbReference type="Gene3D" id="3.10.350.10">
    <property type="entry name" value="LysM domain"/>
    <property type="match status" value="1"/>
</dbReference>
<comment type="caution">
    <text evidence="3">The sequence shown here is derived from an EMBL/GenBank/DDBJ whole genome shotgun (WGS) entry which is preliminary data.</text>
</comment>
<gene>
    <name evidence="3" type="ORF">AB5I84_13015</name>
</gene>
<dbReference type="InterPro" id="IPR018392">
    <property type="entry name" value="LysM"/>
</dbReference>
<proteinExistence type="predicted"/>
<keyword evidence="4" id="KW-1185">Reference proteome</keyword>
<dbReference type="EMBL" id="JBGCUO010000003">
    <property type="protein sequence ID" value="MEY1663076.1"/>
    <property type="molecule type" value="Genomic_DNA"/>
</dbReference>
<dbReference type="Gene3D" id="2.60.120.1440">
    <property type="match status" value="1"/>
</dbReference>
<name>A0ABV4AMS6_9GAMM</name>
<feature type="signal peptide" evidence="1">
    <location>
        <begin position="1"/>
        <end position="26"/>
    </location>
</feature>
<protein>
    <submittedName>
        <fullName evidence="3">FecR domain-containing protein</fullName>
    </submittedName>
</protein>
<dbReference type="Pfam" id="PF01476">
    <property type="entry name" value="LysM"/>
    <property type="match status" value="1"/>
</dbReference>